<sequence>MFATEAPDIPFMLPEDDVAPHEVRYLMTWEVPPDLQSRYPNLEVIFSAGAGTDQFTPELVPIHIPVVRMVEPGMTAGMTEYVSFAVLALHRDMLDYIANQSKAAWIPRLIIPASRRRVGIMGLGTLGLSVIEQLKKFGFQLSGWNRSTRSVEGVTSYTGRDELNAFLASCDILVCLLPLSNETRGILNSRLFAALPHGAGLINVGRGGHLVEEDLLAALDSGRIRNAILDVFASEPLPEDHPFWRHPQILVTPHIASMTQPESATKVVVANIRRHQAGEPLTDVVDRSGKS</sequence>
<name>A0A512BQ04_9HYPH</name>
<dbReference type="PANTHER" id="PTHR43333:SF1">
    <property type="entry name" value="D-ISOMER SPECIFIC 2-HYDROXYACID DEHYDROGENASE NAD-BINDING DOMAIN-CONTAINING PROTEIN"/>
    <property type="match status" value="1"/>
</dbReference>
<dbReference type="InterPro" id="IPR006140">
    <property type="entry name" value="D-isomer_DH_NAD-bd"/>
</dbReference>
<organism evidence="4 5">
    <name type="scientific">Microvirga aerophila</name>
    <dbReference type="NCBI Taxonomy" id="670291"/>
    <lineage>
        <taxon>Bacteria</taxon>
        <taxon>Pseudomonadati</taxon>
        <taxon>Pseudomonadota</taxon>
        <taxon>Alphaproteobacteria</taxon>
        <taxon>Hyphomicrobiales</taxon>
        <taxon>Methylobacteriaceae</taxon>
        <taxon>Microvirga</taxon>
    </lineage>
</organism>
<dbReference type="GO" id="GO:0051287">
    <property type="term" value="F:NAD binding"/>
    <property type="evidence" value="ECO:0007669"/>
    <property type="project" value="InterPro"/>
</dbReference>
<keyword evidence="1" id="KW-0560">Oxidoreductase</keyword>
<evidence type="ECO:0000259" key="3">
    <source>
        <dbReference type="Pfam" id="PF02826"/>
    </source>
</evidence>
<keyword evidence="4" id="KW-0670">Pyruvate</keyword>
<accession>A0A512BQ04</accession>
<dbReference type="AlphaFoldDB" id="A0A512BQ04"/>
<dbReference type="GO" id="GO:0016491">
    <property type="term" value="F:oxidoreductase activity"/>
    <property type="evidence" value="ECO:0007669"/>
    <property type="project" value="UniProtKB-KW"/>
</dbReference>
<dbReference type="PANTHER" id="PTHR43333">
    <property type="entry name" value="2-HACID_DH_C DOMAIN-CONTAINING PROTEIN"/>
    <property type="match status" value="1"/>
</dbReference>
<dbReference type="SUPFAM" id="SSF52283">
    <property type="entry name" value="Formate/glycerate dehydrogenase catalytic domain-like"/>
    <property type="match status" value="1"/>
</dbReference>
<dbReference type="InterPro" id="IPR036291">
    <property type="entry name" value="NAD(P)-bd_dom_sf"/>
</dbReference>
<protein>
    <submittedName>
        <fullName evidence="4">Glyoxylate/hydroxypyruvate reductase A</fullName>
    </submittedName>
</protein>
<evidence type="ECO:0000313" key="5">
    <source>
        <dbReference type="Proteomes" id="UP000321085"/>
    </source>
</evidence>
<evidence type="ECO:0000313" key="4">
    <source>
        <dbReference type="EMBL" id="GEO14046.1"/>
    </source>
</evidence>
<evidence type="ECO:0000256" key="2">
    <source>
        <dbReference type="ARBA" id="ARBA00023027"/>
    </source>
</evidence>
<dbReference type="Pfam" id="PF02826">
    <property type="entry name" value="2-Hacid_dh_C"/>
    <property type="match status" value="1"/>
</dbReference>
<comment type="caution">
    <text evidence="4">The sequence shown here is derived from an EMBL/GenBank/DDBJ whole genome shotgun (WGS) entry which is preliminary data.</text>
</comment>
<dbReference type="CDD" id="cd12164">
    <property type="entry name" value="GDH_like_2"/>
    <property type="match status" value="1"/>
</dbReference>
<dbReference type="EMBL" id="BJYU01000018">
    <property type="protein sequence ID" value="GEO14046.1"/>
    <property type="molecule type" value="Genomic_DNA"/>
</dbReference>
<keyword evidence="2" id="KW-0520">NAD</keyword>
<gene>
    <name evidence="4" type="ORF">MAE02_17420</name>
</gene>
<feature type="domain" description="D-isomer specific 2-hydroxyacid dehydrogenase NAD-binding" evidence="3">
    <location>
        <begin position="85"/>
        <end position="256"/>
    </location>
</feature>
<reference evidence="4 5" key="1">
    <citation type="submission" date="2019-07" db="EMBL/GenBank/DDBJ databases">
        <title>Whole genome shotgun sequence of Microvirga aerophila NBRC 106136.</title>
        <authorList>
            <person name="Hosoyama A."/>
            <person name="Uohara A."/>
            <person name="Ohji S."/>
            <person name="Ichikawa N."/>
        </authorList>
    </citation>
    <scope>NUCLEOTIDE SEQUENCE [LARGE SCALE GENOMIC DNA]</scope>
    <source>
        <strain evidence="4 5">NBRC 106136</strain>
    </source>
</reference>
<evidence type="ECO:0000256" key="1">
    <source>
        <dbReference type="ARBA" id="ARBA00023002"/>
    </source>
</evidence>
<proteinExistence type="predicted"/>
<dbReference type="Proteomes" id="UP000321085">
    <property type="component" value="Unassembled WGS sequence"/>
</dbReference>
<dbReference type="SUPFAM" id="SSF51735">
    <property type="entry name" value="NAD(P)-binding Rossmann-fold domains"/>
    <property type="match status" value="1"/>
</dbReference>
<keyword evidence="5" id="KW-1185">Reference proteome</keyword>
<dbReference type="Gene3D" id="3.40.50.720">
    <property type="entry name" value="NAD(P)-binding Rossmann-like Domain"/>
    <property type="match status" value="2"/>
</dbReference>